<gene>
    <name evidence="1" type="primary">ATP14</name>
    <name evidence="1" type="ORF">CAAN4_D15016</name>
</gene>
<name>A0ABP0ECB3_9ASCO</name>
<keyword evidence="2" id="KW-1185">Reference proteome</keyword>
<dbReference type="PANTHER" id="PTHR28207:SF1">
    <property type="entry name" value="ATP SYNTHASE SUBUNIT H, MITOCHONDRIAL"/>
    <property type="match status" value="1"/>
</dbReference>
<organism evidence="1 2">
    <name type="scientific">[Candida] anglica</name>
    <dbReference type="NCBI Taxonomy" id="148631"/>
    <lineage>
        <taxon>Eukaryota</taxon>
        <taxon>Fungi</taxon>
        <taxon>Dikarya</taxon>
        <taxon>Ascomycota</taxon>
        <taxon>Saccharomycotina</taxon>
        <taxon>Pichiomycetes</taxon>
        <taxon>Debaryomycetaceae</taxon>
        <taxon>Kurtzmaniella</taxon>
    </lineage>
</organism>
<protein>
    <submittedName>
        <fullName evidence="1">ATP synthase subunit H, mitochondrial</fullName>
    </submittedName>
</protein>
<proteinExistence type="predicted"/>
<dbReference type="Proteomes" id="UP001497600">
    <property type="component" value="Chromosome D"/>
</dbReference>
<dbReference type="PANTHER" id="PTHR28207">
    <property type="entry name" value="ATP SYNTHASE SUBUNIT H, MITOCHONDRIAL"/>
    <property type="match status" value="1"/>
</dbReference>
<dbReference type="Pfam" id="PF10775">
    <property type="entry name" value="ATP_sub_h"/>
    <property type="match status" value="1"/>
</dbReference>
<dbReference type="InterPro" id="IPR019711">
    <property type="entry name" value="ATP_synth_F0_suH"/>
</dbReference>
<sequence>MFRQSARLLASKRFFSVTPQRSNLISDLYVTQIKAFKPTPVSEKEAASAVKAFQLPSKPSVPEAEISADALNQYESSEVETASAGSTGSIAAEEDWFVFEDAEEAAH</sequence>
<evidence type="ECO:0000313" key="2">
    <source>
        <dbReference type="Proteomes" id="UP001497600"/>
    </source>
</evidence>
<dbReference type="EMBL" id="OZ004256">
    <property type="protein sequence ID" value="CAK7905641.1"/>
    <property type="molecule type" value="Genomic_DNA"/>
</dbReference>
<accession>A0ABP0ECB3</accession>
<reference evidence="1 2" key="1">
    <citation type="submission" date="2024-01" db="EMBL/GenBank/DDBJ databases">
        <authorList>
            <consortium name="Genoscope - CEA"/>
            <person name="William W."/>
        </authorList>
    </citation>
    <scope>NUCLEOTIDE SEQUENCE [LARGE SCALE GENOMIC DNA]</scope>
    <source>
        <strain evidence="1 2">29B2s-10</strain>
    </source>
</reference>
<evidence type="ECO:0000313" key="1">
    <source>
        <dbReference type="EMBL" id="CAK7905641.1"/>
    </source>
</evidence>